<name>A0A939KQG6_9PROT</name>
<keyword evidence="3" id="KW-1185">Reference proteome</keyword>
<gene>
    <name evidence="2" type="ORF">J2D77_09385</name>
</gene>
<dbReference type="Pfam" id="PF01541">
    <property type="entry name" value="GIY-YIG"/>
    <property type="match status" value="1"/>
</dbReference>
<evidence type="ECO:0000313" key="3">
    <source>
        <dbReference type="Proteomes" id="UP000664073"/>
    </source>
</evidence>
<proteinExistence type="predicted"/>
<sequence>MAGTSCVFDVSGLEEITAHREGVAGKFFIYALTASSENEIRYIGKAKNPWKRLLQHRSLSNNRCASRHVTNWLRSLILAGDAPRMFVLEECVDWEAAEGRWIDLARKSGLRLTNLADGGNSLAHAARAKKASAYTGWTPIQKVIQNARRLERDARRLGFDDIADRSLERLARIEQSLRAAYSREGKRSATNRINKKLEERRPDLFAG</sequence>
<dbReference type="PROSITE" id="PS50164">
    <property type="entry name" value="GIY_YIG"/>
    <property type="match status" value="1"/>
</dbReference>
<comment type="caution">
    <text evidence="2">The sequence shown here is derived from an EMBL/GenBank/DDBJ whole genome shotgun (WGS) entry which is preliminary data.</text>
</comment>
<protein>
    <submittedName>
        <fullName evidence="2">GIY-YIG nuclease family protein</fullName>
    </submittedName>
</protein>
<organism evidence="2 3">
    <name type="scientific">Acetobacter garciniae</name>
    <dbReference type="NCBI Taxonomy" id="2817435"/>
    <lineage>
        <taxon>Bacteria</taxon>
        <taxon>Pseudomonadati</taxon>
        <taxon>Pseudomonadota</taxon>
        <taxon>Alphaproteobacteria</taxon>
        <taxon>Acetobacterales</taxon>
        <taxon>Acetobacteraceae</taxon>
        <taxon>Acetobacter</taxon>
    </lineage>
</organism>
<dbReference type="SUPFAM" id="SSF82771">
    <property type="entry name" value="GIY-YIG endonuclease"/>
    <property type="match status" value="1"/>
</dbReference>
<dbReference type="Gene3D" id="3.40.1440.10">
    <property type="entry name" value="GIY-YIG endonuclease"/>
    <property type="match status" value="1"/>
</dbReference>
<dbReference type="Proteomes" id="UP000664073">
    <property type="component" value="Unassembled WGS sequence"/>
</dbReference>
<evidence type="ECO:0000259" key="1">
    <source>
        <dbReference type="PROSITE" id="PS50164"/>
    </source>
</evidence>
<reference evidence="2" key="1">
    <citation type="submission" date="2021-03" db="EMBL/GenBank/DDBJ databases">
        <title>The complete genome sequence of Acetobacter sp. TBRC 12339.</title>
        <authorList>
            <person name="Charoenyingcharoen P."/>
            <person name="Yukphan P."/>
        </authorList>
    </citation>
    <scope>NUCLEOTIDE SEQUENCE</scope>
    <source>
        <strain evidence="2">TBRC 12339</strain>
    </source>
</reference>
<evidence type="ECO:0000313" key="2">
    <source>
        <dbReference type="EMBL" id="MBO1325359.1"/>
    </source>
</evidence>
<dbReference type="InterPro" id="IPR035901">
    <property type="entry name" value="GIY-YIG_endonuc_sf"/>
</dbReference>
<accession>A0A939KQG6</accession>
<dbReference type="InterPro" id="IPR000305">
    <property type="entry name" value="GIY-YIG_endonuc"/>
</dbReference>
<dbReference type="AlphaFoldDB" id="A0A939KQG6"/>
<dbReference type="RefSeq" id="WP_207846033.1">
    <property type="nucleotide sequence ID" value="NZ_JAFVMH010000004.1"/>
</dbReference>
<dbReference type="EMBL" id="JAFVMH010000004">
    <property type="protein sequence ID" value="MBO1325359.1"/>
    <property type="molecule type" value="Genomic_DNA"/>
</dbReference>
<feature type="domain" description="GIY-YIG" evidence="1">
    <location>
        <begin position="25"/>
        <end position="112"/>
    </location>
</feature>